<feature type="region of interest" description="Disordered" evidence="1">
    <location>
        <begin position="104"/>
        <end position="135"/>
    </location>
</feature>
<evidence type="ECO:0008006" key="4">
    <source>
        <dbReference type="Google" id="ProtNLM"/>
    </source>
</evidence>
<protein>
    <recommendedName>
        <fullName evidence="4">DUF4806 domain-containing protein</fullName>
    </recommendedName>
</protein>
<proteinExistence type="predicted"/>
<evidence type="ECO:0000256" key="1">
    <source>
        <dbReference type="SAM" id="MobiDB-lite"/>
    </source>
</evidence>
<evidence type="ECO:0000313" key="2">
    <source>
        <dbReference type="EMBL" id="KAL2101378.1"/>
    </source>
</evidence>
<feature type="compositionally biased region" description="Polar residues" evidence="1">
    <location>
        <begin position="329"/>
        <end position="344"/>
    </location>
</feature>
<dbReference type="PANTHER" id="PTHR34153">
    <property type="entry name" value="SI:CH211-262H13.3-RELATED-RELATED"/>
    <property type="match status" value="1"/>
</dbReference>
<evidence type="ECO:0000313" key="3">
    <source>
        <dbReference type="Proteomes" id="UP001591681"/>
    </source>
</evidence>
<keyword evidence="3" id="KW-1185">Reference proteome</keyword>
<dbReference type="AlphaFoldDB" id="A0ABD1KQG0"/>
<sequence>MFHVVEFYKENPVTVAVVPKTWVIKTTKGGFLCYWPRSGASQKARKGFHPDKEKWQRFSVKVVDNCTTSDYEKALRWAKRAETQLNVNSSSKEQLSRPHVLPARFRHDSDSDTTQIEDGNAAKASGRAADLPRPPHYHGDGPVDTMSAQATDISQLVAMMSSFTTRVFTKMDQILEAQQDLRKLVSTAVPARGAMDPLPKASSTEDQLQALCSRLTREDQYREQLITFLALDGTSTLGKTVRRMMSRLGTTALWSLYSMRGRKKKSFGDLPLLQVLVKACTTCHPGIRIVDVEREVAEFLKHAPFKKGGSGKVGKANPSALVSDDSDGPDTNSPGQSPSSLLLF</sequence>
<organism evidence="2 3">
    <name type="scientific">Coilia grayii</name>
    <name type="common">Gray's grenadier anchovy</name>
    <dbReference type="NCBI Taxonomy" id="363190"/>
    <lineage>
        <taxon>Eukaryota</taxon>
        <taxon>Metazoa</taxon>
        <taxon>Chordata</taxon>
        <taxon>Craniata</taxon>
        <taxon>Vertebrata</taxon>
        <taxon>Euteleostomi</taxon>
        <taxon>Actinopterygii</taxon>
        <taxon>Neopterygii</taxon>
        <taxon>Teleostei</taxon>
        <taxon>Clupei</taxon>
        <taxon>Clupeiformes</taxon>
        <taxon>Clupeoidei</taxon>
        <taxon>Engraulidae</taxon>
        <taxon>Coilinae</taxon>
        <taxon>Coilia</taxon>
    </lineage>
</organism>
<reference evidence="2 3" key="1">
    <citation type="submission" date="2024-09" db="EMBL/GenBank/DDBJ databases">
        <title>A chromosome-level genome assembly of Gray's grenadier anchovy, Coilia grayii.</title>
        <authorList>
            <person name="Fu Z."/>
        </authorList>
    </citation>
    <scope>NUCLEOTIDE SEQUENCE [LARGE SCALE GENOMIC DNA]</scope>
    <source>
        <strain evidence="2">G4</strain>
        <tissue evidence="2">Muscle</tissue>
    </source>
</reference>
<accession>A0ABD1KQG0</accession>
<comment type="caution">
    <text evidence="2">The sequence shown here is derived from an EMBL/GenBank/DDBJ whole genome shotgun (WGS) entry which is preliminary data.</text>
</comment>
<dbReference type="PANTHER" id="PTHR34153:SF2">
    <property type="entry name" value="SI:CH211-262H13.3-RELATED"/>
    <property type="match status" value="1"/>
</dbReference>
<name>A0ABD1KQG0_9TELE</name>
<dbReference type="Proteomes" id="UP001591681">
    <property type="component" value="Unassembled WGS sequence"/>
</dbReference>
<dbReference type="EMBL" id="JBHFQA010000003">
    <property type="protein sequence ID" value="KAL2101378.1"/>
    <property type="molecule type" value="Genomic_DNA"/>
</dbReference>
<gene>
    <name evidence="2" type="ORF">ACEWY4_003139</name>
</gene>
<feature type="region of interest" description="Disordered" evidence="1">
    <location>
        <begin position="307"/>
        <end position="344"/>
    </location>
</feature>